<proteinExistence type="predicted"/>
<dbReference type="AlphaFoldDB" id="A0AAD5RAJ4"/>
<dbReference type="EMBL" id="JAHQIW010007183">
    <property type="protein sequence ID" value="KAJ1372777.1"/>
    <property type="molecule type" value="Genomic_DNA"/>
</dbReference>
<evidence type="ECO:0000313" key="1">
    <source>
        <dbReference type="EMBL" id="KAJ1372777.1"/>
    </source>
</evidence>
<protein>
    <submittedName>
        <fullName evidence="1">Uncharacterized protein</fullName>
    </submittedName>
</protein>
<name>A0AAD5RAJ4_PARTN</name>
<sequence>MKTIQAKLRFGFAEATQMVHDLREQVVSQRIEDLRQIVVYLTAIITLCSYNS</sequence>
<gene>
    <name evidence="1" type="ORF">KIN20_035025</name>
</gene>
<evidence type="ECO:0000313" key="2">
    <source>
        <dbReference type="Proteomes" id="UP001196413"/>
    </source>
</evidence>
<accession>A0AAD5RAJ4</accession>
<dbReference type="Proteomes" id="UP001196413">
    <property type="component" value="Unassembled WGS sequence"/>
</dbReference>
<keyword evidence="2" id="KW-1185">Reference proteome</keyword>
<reference evidence="1" key="1">
    <citation type="submission" date="2021-06" db="EMBL/GenBank/DDBJ databases">
        <title>Parelaphostrongylus tenuis whole genome reference sequence.</title>
        <authorList>
            <person name="Garwood T.J."/>
            <person name="Larsen P.A."/>
            <person name="Fountain-Jones N.M."/>
            <person name="Garbe J.R."/>
            <person name="Macchietto M.G."/>
            <person name="Kania S.A."/>
            <person name="Gerhold R.W."/>
            <person name="Richards J.E."/>
            <person name="Wolf T.M."/>
        </authorList>
    </citation>
    <scope>NUCLEOTIDE SEQUENCE</scope>
    <source>
        <strain evidence="1">MNPRO001-30</strain>
        <tissue evidence="1">Meninges</tissue>
    </source>
</reference>
<comment type="caution">
    <text evidence="1">The sequence shown here is derived from an EMBL/GenBank/DDBJ whole genome shotgun (WGS) entry which is preliminary data.</text>
</comment>
<organism evidence="1 2">
    <name type="scientific">Parelaphostrongylus tenuis</name>
    <name type="common">Meningeal worm</name>
    <dbReference type="NCBI Taxonomy" id="148309"/>
    <lineage>
        <taxon>Eukaryota</taxon>
        <taxon>Metazoa</taxon>
        <taxon>Ecdysozoa</taxon>
        <taxon>Nematoda</taxon>
        <taxon>Chromadorea</taxon>
        <taxon>Rhabditida</taxon>
        <taxon>Rhabditina</taxon>
        <taxon>Rhabditomorpha</taxon>
        <taxon>Strongyloidea</taxon>
        <taxon>Metastrongylidae</taxon>
        <taxon>Parelaphostrongylus</taxon>
    </lineage>
</organism>